<reference evidence="2 3" key="1">
    <citation type="submission" date="2015-07" db="EMBL/GenBank/DDBJ databases">
        <title>Draft Genome Sequence of Komagataeibacter intermedius Strain AF2, Isolated from Kombucha Tea.</title>
        <authorList>
            <person name="Santos R.A."/>
            <person name="Berretta A.A."/>
            <person name="Barud H.S."/>
            <person name="Ribeiro S.J."/>
            <person name="Gonzalez-Garcia L.N."/>
            <person name="Zucchi T.D."/>
            <person name="Goldman G.H."/>
            <person name="Riano-Pachon D.M."/>
        </authorList>
    </citation>
    <scope>NUCLEOTIDE SEQUENCE [LARGE SCALE GENOMIC DNA]</scope>
    <source>
        <strain evidence="2 3">AF2</strain>
    </source>
</reference>
<evidence type="ECO:0000256" key="1">
    <source>
        <dbReference type="SAM" id="Phobius"/>
    </source>
</evidence>
<accession>A0A0N1F9U2</accession>
<keyword evidence="1" id="KW-0472">Membrane</keyword>
<comment type="caution">
    <text evidence="2">The sequence shown here is derived from an EMBL/GenBank/DDBJ whole genome shotgun (WGS) entry which is preliminary data.</text>
</comment>
<keyword evidence="1" id="KW-1133">Transmembrane helix</keyword>
<gene>
    <name evidence="2" type="ORF">GLUCOINTEAF2_0202458</name>
</gene>
<sequence>MKYKYKQNIPVYISVPEQTYERLRFQLYFIYIDINLYYINNIKIIFGFLCNILIFMRL</sequence>
<proteinExistence type="predicted"/>
<protein>
    <submittedName>
        <fullName evidence="2">Uncharacterized protein</fullName>
    </submittedName>
</protein>
<evidence type="ECO:0000313" key="2">
    <source>
        <dbReference type="EMBL" id="KPH86897.1"/>
    </source>
</evidence>
<name>A0A0N1F9U2_9PROT</name>
<evidence type="ECO:0000313" key="3">
    <source>
        <dbReference type="Proteomes" id="UP000031553"/>
    </source>
</evidence>
<dbReference type="EMBL" id="JUFX02000189">
    <property type="protein sequence ID" value="KPH86897.1"/>
    <property type="molecule type" value="Genomic_DNA"/>
</dbReference>
<dbReference type="AlphaFoldDB" id="A0A0N1F9U2"/>
<feature type="transmembrane region" description="Helical" evidence="1">
    <location>
        <begin position="36"/>
        <end position="56"/>
    </location>
</feature>
<keyword evidence="1" id="KW-0812">Transmembrane</keyword>
<organism evidence="2 3">
    <name type="scientific">Komagataeibacter intermedius AF2</name>
    <dbReference type="NCBI Taxonomy" id="1458464"/>
    <lineage>
        <taxon>Bacteria</taxon>
        <taxon>Pseudomonadati</taxon>
        <taxon>Pseudomonadota</taxon>
        <taxon>Alphaproteobacteria</taxon>
        <taxon>Acetobacterales</taxon>
        <taxon>Acetobacteraceae</taxon>
        <taxon>Komagataeibacter</taxon>
    </lineage>
</organism>
<dbReference type="Proteomes" id="UP000031553">
    <property type="component" value="Unassembled WGS sequence"/>
</dbReference>